<accession>A0ABS5AK72</accession>
<evidence type="ECO:0000313" key="3">
    <source>
        <dbReference type="EMBL" id="MBP2476977.1"/>
    </source>
</evidence>
<dbReference type="Proteomes" id="UP001519363">
    <property type="component" value="Unassembled WGS sequence"/>
</dbReference>
<organism evidence="3 4">
    <name type="scientific">Crossiella equi</name>
    <dbReference type="NCBI Taxonomy" id="130796"/>
    <lineage>
        <taxon>Bacteria</taxon>
        <taxon>Bacillati</taxon>
        <taxon>Actinomycetota</taxon>
        <taxon>Actinomycetes</taxon>
        <taxon>Pseudonocardiales</taxon>
        <taxon>Pseudonocardiaceae</taxon>
        <taxon>Crossiella</taxon>
    </lineage>
</organism>
<keyword evidence="4" id="KW-1185">Reference proteome</keyword>
<evidence type="ECO:0000313" key="4">
    <source>
        <dbReference type="Proteomes" id="UP001519363"/>
    </source>
</evidence>
<name>A0ABS5AK72_9PSEU</name>
<dbReference type="InterPro" id="IPR024498">
    <property type="entry name" value="DUF2786"/>
</dbReference>
<comment type="caution">
    <text evidence="3">The sequence shown here is derived from an EMBL/GenBank/DDBJ whole genome shotgun (WGS) entry which is preliminary data.</text>
</comment>
<gene>
    <name evidence="3" type="ORF">JOF53_005849</name>
</gene>
<evidence type="ECO:0000256" key="1">
    <source>
        <dbReference type="SAM" id="MobiDB-lite"/>
    </source>
</evidence>
<evidence type="ECO:0000259" key="2">
    <source>
        <dbReference type="Pfam" id="PF10979"/>
    </source>
</evidence>
<sequence>MGKRNREKRAAKAKQRARRGPTEPRADPEFLDEQTFAQAQRHALAQAVRMAAQTHVLHGPEAAAEHVELVCEATRTMGARAVWLLLEQMLLAETGEIWSRGWSPVDVHQLVRRRVGKDAATLVADVVAAEHERYVPATVHPRWQDQLAGIGAQVWWDRAEPLLTQWAARHGHDRTSMVTAAIAVIGDLAYTGATAPVLPPPGSARTASGGRAGVDEKVLARVRALLAKAESTDYPDEAEALSGKAQELMHRYALDQAAVAAEQHAAPVVATRRMWLDSPYLAEKAHLVGAVAEANRCRTVLAEKPGYLTLVGDELDLDATELLATSLLVQANRAMLVEGRQVRRGGQSGTRSFRQSFLVSYAVRVGERLHEVTGAGDAVSQALVPVFAARAQAVDSRVDELFPELRGRGFRAGDASGWAAGRAAANRANLTLDRASVRG</sequence>
<dbReference type="Pfam" id="PF10979">
    <property type="entry name" value="DUF2786"/>
    <property type="match status" value="1"/>
</dbReference>
<protein>
    <recommendedName>
        <fullName evidence="2">DUF2786 domain-containing protein</fullName>
    </recommendedName>
</protein>
<feature type="compositionally biased region" description="Basic residues" evidence="1">
    <location>
        <begin position="1"/>
        <end position="19"/>
    </location>
</feature>
<dbReference type="RefSeq" id="WP_086783155.1">
    <property type="nucleotide sequence ID" value="NZ_JAGIOO010000001.1"/>
</dbReference>
<feature type="region of interest" description="Disordered" evidence="1">
    <location>
        <begin position="1"/>
        <end position="28"/>
    </location>
</feature>
<dbReference type="EMBL" id="JAGIOO010000001">
    <property type="protein sequence ID" value="MBP2476977.1"/>
    <property type="molecule type" value="Genomic_DNA"/>
</dbReference>
<reference evidence="3 4" key="1">
    <citation type="submission" date="2021-03" db="EMBL/GenBank/DDBJ databases">
        <title>Sequencing the genomes of 1000 actinobacteria strains.</title>
        <authorList>
            <person name="Klenk H.-P."/>
        </authorList>
    </citation>
    <scope>NUCLEOTIDE SEQUENCE [LARGE SCALE GENOMIC DNA]</scope>
    <source>
        <strain evidence="3 4">DSM 44580</strain>
    </source>
</reference>
<proteinExistence type="predicted"/>
<feature type="domain" description="DUF2786" evidence="2">
    <location>
        <begin position="217"/>
        <end position="256"/>
    </location>
</feature>